<protein>
    <submittedName>
        <fullName evidence="1">DUF5994 family protein</fullName>
    </submittedName>
</protein>
<evidence type="ECO:0000313" key="1">
    <source>
        <dbReference type="EMBL" id="MFC6706211.1"/>
    </source>
</evidence>
<proteinExistence type="predicted"/>
<accession>A0ABW2AIJ0</accession>
<name>A0ABW2AIJ0_9MICO</name>
<gene>
    <name evidence="1" type="ORF">ACFQDH_13315</name>
</gene>
<dbReference type="RefSeq" id="WP_382402048.1">
    <property type="nucleotide sequence ID" value="NZ_JBHSWH010000001.1"/>
</dbReference>
<comment type="caution">
    <text evidence="1">The sequence shown here is derived from an EMBL/GenBank/DDBJ whole genome shotgun (WGS) entry which is preliminary data.</text>
</comment>
<keyword evidence="2" id="KW-1185">Reference proteome</keyword>
<dbReference type="Proteomes" id="UP001596298">
    <property type="component" value="Unassembled WGS sequence"/>
</dbReference>
<reference evidence="2" key="1">
    <citation type="journal article" date="2019" name="Int. J. Syst. Evol. Microbiol.">
        <title>The Global Catalogue of Microorganisms (GCM) 10K type strain sequencing project: providing services to taxonomists for standard genome sequencing and annotation.</title>
        <authorList>
            <consortium name="The Broad Institute Genomics Platform"/>
            <consortium name="The Broad Institute Genome Sequencing Center for Infectious Disease"/>
            <person name="Wu L."/>
            <person name="Ma J."/>
        </authorList>
    </citation>
    <scope>NUCLEOTIDE SEQUENCE [LARGE SCALE GENOMIC DNA]</scope>
    <source>
        <strain evidence="2">CCUG 58127</strain>
    </source>
</reference>
<dbReference type="EMBL" id="JBHSWH010000001">
    <property type="protein sequence ID" value="MFC6706211.1"/>
    <property type="molecule type" value="Genomic_DNA"/>
</dbReference>
<dbReference type="InterPro" id="IPR046036">
    <property type="entry name" value="DUF5994"/>
</dbReference>
<dbReference type="Pfam" id="PF19457">
    <property type="entry name" value="DUF5994"/>
    <property type="match status" value="1"/>
</dbReference>
<evidence type="ECO:0000313" key="2">
    <source>
        <dbReference type="Proteomes" id="UP001596298"/>
    </source>
</evidence>
<sequence length="154" mass="16378">MLDTVTTTTTPTADKAPTRVPTRWTLSANRGTGPSDGAWWPQSTNLATELADLDVALNAVLHERIAHATYAKDMWKAGPRKIHTPLGITKIGWFNNARYPENIDLSLTGFTNLVLTVIPSGTDAKFAAIVLGDYGAEPAPVIPAASAPGGQQND</sequence>
<organism evidence="1 2">
    <name type="scientific">Flexivirga alba</name>
    <dbReference type="NCBI Taxonomy" id="702742"/>
    <lineage>
        <taxon>Bacteria</taxon>
        <taxon>Bacillati</taxon>
        <taxon>Actinomycetota</taxon>
        <taxon>Actinomycetes</taxon>
        <taxon>Micrococcales</taxon>
        <taxon>Dermacoccaceae</taxon>
        <taxon>Flexivirga</taxon>
    </lineage>
</organism>